<sequence length="142" mass="15896">MFAQQFKGLQLVVGFNFPFCDVPIFTGDHFHFNRSNTGCIIPIGFTFNGRFIHINYINGVQKRQFCDFLNYPILIDTGSAAPFSHSSCDSILNVGFCKVFATNIPCGLGRIPGPNCRLRCVQVNQIFFNKSLLLFGQGIHPL</sequence>
<protein>
    <submittedName>
        <fullName evidence="1">Uncharacterized protein</fullName>
    </submittedName>
</protein>
<evidence type="ECO:0000313" key="1">
    <source>
        <dbReference type="EMBL" id="DAE10332.1"/>
    </source>
</evidence>
<reference evidence="1" key="1">
    <citation type="journal article" date="2021" name="Proc. Natl. Acad. Sci. U.S.A.">
        <title>A Catalog of Tens of Thousands of Viruses from Human Metagenomes Reveals Hidden Associations with Chronic Diseases.</title>
        <authorList>
            <person name="Tisza M.J."/>
            <person name="Buck C.B."/>
        </authorList>
    </citation>
    <scope>NUCLEOTIDE SEQUENCE</scope>
    <source>
        <strain evidence="1">Ct3es5</strain>
    </source>
</reference>
<name>A0A8S5PVL5_9CAUD</name>
<organism evidence="1">
    <name type="scientific">Siphoviridae sp. ct3es5</name>
    <dbReference type="NCBI Taxonomy" id="2825322"/>
    <lineage>
        <taxon>Viruses</taxon>
        <taxon>Duplodnaviria</taxon>
        <taxon>Heunggongvirae</taxon>
        <taxon>Uroviricota</taxon>
        <taxon>Caudoviricetes</taxon>
    </lineage>
</organism>
<proteinExistence type="predicted"/>
<accession>A0A8S5PVL5</accession>
<dbReference type="EMBL" id="BK015507">
    <property type="protein sequence ID" value="DAE10332.1"/>
    <property type="molecule type" value="Genomic_DNA"/>
</dbReference>